<proteinExistence type="inferred from homology"/>
<dbReference type="EMBL" id="CP016543">
    <property type="protein sequence ID" value="ANU22652.1"/>
    <property type="molecule type" value="Genomic_DNA"/>
</dbReference>
<keyword evidence="5" id="KW-1185">Reference proteome</keyword>
<dbReference type="AlphaFoldDB" id="A0A1C7EH27"/>
<reference evidence="4" key="1">
    <citation type="submission" date="2016-10" db="EMBL/GenBank/DDBJ databases">
        <authorList>
            <person name="See-Too W.S."/>
        </authorList>
    </citation>
    <scope>NUCLEOTIDE SEQUENCE</scope>
    <source>
        <strain evidence="4">DSM 22276</strain>
    </source>
</reference>
<evidence type="ECO:0000256" key="1">
    <source>
        <dbReference type="ARBA" id="ARBA00009129"/>
    </source>
</evidence>
<evidence type="ECO:0000259" key="3">
    <source>
        <dbReference type="Pfam" id="PF05532"/>
    </source>
</evidence>
<dbReference type="OrthoDB" id="2941817at2"/>
<dbReference type="Gene3D" id="1.10.1470.10">
    <property type="entry name" value="YjbJ"/>
    <property type="match status" value="1"/>
</dbReference>
<organism evidence="4 5">
    <name type="scientific">Planococcus donghaensis</name>
    <dbReference type="NCBI Taxonomy" id="414778"/>
    <lineage>
        <taxon>Bacteria</taxon>
        <taxon>Bacillati</taxon>
        <taxon>Bacillota</taxon>
        <taxon>Bacilli</taxon>
        <taxon>Bacillales</taxon>
        <taxon>Caryophanaceae</taxon>
        <taxon>Planococcus</taxon>
    </lineage>
</organism>
<dbReference type="KEGG" id="pdg:BCM40_04455"/>
<dbReference type="InterPro" id="IPR008462">
    <property type="entry name" value="CsbD"/>
</dbReference>
<sequence>MSDNNGFSDKLKGAVNKGKGEIKDQVGNATNDPDKQAEGKMDKAKGSVQDKIGDFKNNNEK</sequence>
<protein>
    <submittedName>
        <fullName evidence="4">CsbD family protein</fullName>
    </submittedName>
</protein>
<dbReference type="SUPFAM" id="SSF69047">
    <property type="entry name" value="Hypothetical protein YjbJ"/>
    <property type="match status" value="1"/>
</dbReference>
<feature type="compositionally biased region" description="Basic and acidic residues" evidence="2">
    <location>
        <begin position="51"/>
        <end position="61"/>
    </location>
</feature>
<feature type="region of interest" description="Disordered" evidence="2">
    <location>
        <begin position="1"/>
        <end position="61"/>
    </location>
</feature>
<dbReference type="STRING" id="414778.BCM40_04455"/>
<feature type="compositionally biased region" description="Basic and acidic residues" evidence="2">
    <location>
        <begin position="32"/>
        <end position="45"/>
    </location>
</feature>
<evidence type="ECO:0000256" key="2">
    <source>
        <dbReference type="SAM" id="MobiDB-lite"/>
    </source>
</evidence>
<dbReference type="InterPro" id="IPR036629">
    <property type="entry name" value="YjbJ_sf"/>
</dbReference>
<dbReference type="Pfam" id="PF05532">
    <property type="entry name" value="CsbD"/>
    <property type="match status" value="1"/>
</dbReference>
<evidence type="ECO:0000313" key="4">
    <source>
        <dbReference type="EMBL" id="ANU22652.1"/>
    </source>
</evidence>
<name>A0A1C7EH27_9BACL</name>
<evidence type="ECO:0000313" key="5">
    <source>
        <dbReference type="Proteomes" id="UP000092495"/>
    </source>
</evidence>
<dbReference type="RefSeq" id="WP_065525755.1">
    <property type="nucleotide sequence ID" value="NZ_CP016543.2"/>
</dbReference>
<feature type="domain" description="CsbD-like" evidence="3">
    <location>
        <begin position="9"/>
        <end position="58"/>
    </location>
</feature>
<gene>
    <name evidence="4" type="ORF">BCM40_04455</name>
</gene>
<accession>A0A1C7EH27</accession>
<comment type="similarity">
    <text evidence="1">Belongs to the UPF0337 (CsbD) family.</text>
</comment>
<dbReference type="Proteomes" id="UP000092495">
    <property type="component" value="Chromosome"/>
</dbReference>